<evidence type="ECO:0000313" key="2">
    <source>
        <dbReference type="EMBL" id="CAN77620.1"/>
    </source>
</evidence>
<accession>A5C5G0</accession>
<dbReference type="EMBL" id="AM482978">
    <property type="protein sequence ID" value="CAN77620.1"/>
    <property type="molecule type" value="Genomic_DNA"/>
</dbReference>
<proteinExistence type="predicted"/>
<evidence type="ECO:0000256" key="1">
    <source>
        <dbReference type="SAM" id="MobiDB-lite"/>
    </source>
</evidence>
<dbReference type="AlphaFoldDB" id="A5C5G0"/>
<sequence>MARTKGAKSSSPSSHKKVLREEPVPGPISEPPRPKAVSPPLKPAPPKSPVRRYLTRSWGRPLQKRAKVESSEPINLTEQSLEPSLVPSPVPSPVPSSAPPAELEEPQPPLPEPQNPSEIALEAVIRWPMLTQPPIEGNLDYRAQPFHSELCFDIATFQLRSKIAQSFHLLRRYHMQHLLNPRDFFYPRGSNSNSFSIDGRHGILGARHIAEALHIPYEPTHFDDFRVWTSPIELEMVHILSRGASTRPHLLRGELPPIMFLIDAFLHHNLYPLQHWTQRRGVLLEALFKMSEGYFFGPHHLIMAALLYFEDKVHKKKLQRADAIPLLFPRLLCQILEHLWHPSEPQLERKRICQEVFTLDKWNNMTAYRVDQPERP</sequence>
<feature type="region of interest" description="Disordered" evidence="1">
    <location>
        <begin position="1"/>
        <end position="115"/>
    </location>
</feature>
<feature type="compositionally biased region" description="Pro residues" evidence="1">
    <location>
        <begin position="86"/>
        <end position="98"/>
    </location>
</feature>
<name>A5C5G0_VITVI</name>
<gene>
    <name evidence="2" type="ORF">VITISV_040501</name>
</gene>
<protein>
    <submittedName>
        <fullName evidence="2">Uncharacterized protein</fullName>
    </submittedName>
</protein>
<organism evidence="2">
    <name type="scientific">Vitis vinifera</name>
    <name type="common">Grape</name>
    <dbReference type="NCBI Taxonomy" id="29760"/>
    <lineage>
        <taxon>Eukaryota</taxon>
        <taxon>Viridiplantae</taxon>
        <taxon>Streptophyta</taxon>
        <taxon>Embryophyta</taxon>
        <taxon>Tracheophyta</taxon>
        <taxon>Spermatophyta</taxon>
        <taxon>Magnoliopsida</taxon>
        <taxon>eudicotyledons</taxon>
        <taxon>Gunneridae</taxon>
        <taxon>Pentapetalae</taxon>
        <taxon>rosids</taxon>
        <taxon>Vitales</taxon>
        <taxon>Vitaceae</taxon>
        <taxon>Viteae</taxon>
        <taxon>Vitis</taxon>
    </lineage>
</organism>
<reference evidence="2" key="1">
    <citation type="journal article" date="2007" name="PLoS ONE">
        <title>The first genome sequence of an elite grapevine cultivar (Pinot noir Vitis vinifera L.): coping with a highly heterozygous genome.</title>
        <authorList>
            <person name="Velasco R."/>
            <person name="Zharkikh A."/>
            <person name="Troggio M."/>
            <person name="Cartwright D.A."/>
            <person name="Cestaro A."/>
            <person name="Pruss D."/>
            <person name="Pindo M."/>
            <person name="FitzGerald L.M."/>
            <person name="Vezzulli S."/>
            <person name="Reid J."/>
            <person name="Malacarne G."/>
            <person name="Iliev D."/>
            <person name="Coppola G."/>
            <person name="Wardell B."/>
            <person name="Micheletti D."/>
            <person name="Macalma T."/>
            <person name="Facci M."/>
            <person name="Mitchell J.T."/>
            <person name="Perazzolli M."/>
            <person name="Eldredge G."/>
            <person name="Gatto P."/>
            <person name="Oyzerski R."/>
            <person name="Moretto M."/>
            <person name="Gutin N."/>
            <person name="Stefanini M."/>
            <person name="Chen Y."/>
            <person name="Segala C."/>
            <person name="Davenport C."/>
            <person name="Dematte L."/>
            <person name="Mraz A."/>
            <person name="Battilana J."/>
            <person name="Stormo K."/>
            <person name="Costa F."/>
            <person name="Tao Q."/>
            <person name="Si-Ammour A."/>
            <person name="Harkins T."/>
            <person name="Lackey A."/>
            <person name="Perbost C."/>
            <person name="Taillon B."/>
            <person name="Stella A."/>
            <person name="Solovyev V."/>
            <person name="Fawcett J.A."/>
            <person name="Sterck L."/>
            <person name="Vandepoele K."/>
            <person name="Grando S.M."/>
            <person name="Toppo S."/>
            <person name="Moser C."/>
            <person name="Lanchbury J."/>
            <person name="Bogden R."/>
            <person name="Skolnick M."/>
            <person name="Sgaramella V."/>
            <person name="Bhatnagar S.K."/>
            <person name="Fontana P."/>
            <person name="Gutin A."/>
            <person name="Van de Peer Y."/>
            <person name="Salamini F."/>
            <person name="Viola R."/>
        </authorList>
    </citation>
    <scope>NUCLEOTIDE SEQUENCE</scope>
</reference>